<keyword evidence="3" id="KW-1185">Reference proteome</keyword>
<evidence type="ECO:0000313" key="3">
    <source>
        <dbReference type="Proteomes" id="UP000307140"/>
    </source>
</evidence>
<dbReference type="RefSeq" id="WP_138536358.1">
    <property type="nucleotide sequence ID" value="NZ_VANR01000005.1"/>
</dbReference>
<comment type="caution">
    <text evidence="2">The sequence shown here is derived from an EMBL/GenBank/DDBJ whole genome shotgun (WGS) entry which is preliminary data.</text>
</comment>
<dbReference type="AlphaFoldDB" id="A0A5S3N3D0"/>
<proteinExistence type="predicted"/>
<name>A0A5S3N3D0_9FLAO</name>
<dbReference type="EMBL" id="VANR01000005">
    <property type="protein sequence ID" value="TMM29587.1"/>
    <property type="molecule type" value="Genomic_DNA"/>
</dbReference>
<evidence type="ECO:0000256" key="1">
    <source>
        <dbReference type="SAM" id="SignalP"/>
    </source>
</evidence>
<accession>A0A5S3N3D0</accession>
<evidence type="ECO:0000313" key="2">
    <source>
        <dbReference type="EMBL" id="TMM29587.1"/>
    </source>
</evidence>
<feature type="chain" id="PRO_5024327290" evidence="1">
    <location>
        <begin position="21"/>
        <end position="144"/>
    </location>
</feature>
<reference evidence="2 3" key="1">
    <citation type="submission" date="2019-05" db="EMBL/GenBank/DDBJ databases">
        <title>Polaribacter aestuariivivens sp. nov., isolated from a tidal flat.</title>
        <authorList>
            <person name="Yoon J.-H."/>
        </authorList>
    </citation>
    <scope>NUCLEOTIDE SEQUENCE [LARGE SCALE GENOMIC DNA]</scope>
    <source>
        <strain evidence="2 3">DBTF-3</strain>
    </source>
</reference>
<feature type="signal peptide" evidence="1">
    <location>
        <begin position="1"/>
        <end position="20"/>
    </location>
</feature>
<keyword evidence="1" id="KW-0732">Signal</keyword>
<gene>
    <name evidence="2" type="ORF">FDT66_10750</name>
</gene>
<sequence length="144" mass="17158">MKSKIYLSAILFFLAFTVTAQEKNIEKSKSEKKYWEVFYMKDFDNQSQFITDFMQSKLNIYEINKVLDKQSNSINDNYNDTERFSSKFSKSPKKIIRIFHDNVEVLGDGINRVFTLEQLRVRDFEKVALDTRSSDKKIYLYSKI</sequence>
<organism evidence="2 3">
    <name type="scientific">Polaribacter aestuariivivens</name>
    <dbReference type="NCBI Taxonomy" id="2304626"/>
    <lineage>
        <taxon>Bacteria</taxon>
        <taxon>Pseudomonadati</taxon>
        <taxon>Bacteroidota</taxon>
        <taxon>Flavobacteriia</taxon>
        <taxon>Flavobacteriales</taxon>
        <taxon>Flavobacteriaceae</taxon>
    </lineage>
</organism>
<protein>
    <submittedName>
        <fullName evidence="2">Uncharacterized protein</fullName>
    </submittedName>
</protein>
<dbReference type="Proteomes" id="UP000307140">
    <property type="component" value="Unassembled WGS sequence"/>
</dbReference>